<feature type="region of interest" description="Disordered" evidence="2">
    <location>
        <begin position="50"/>
        <end position="111"/>
    </location>
</feature>
<dbReference type="SUPFAM" id="SSF69318">
    <property type="entry name" value="Integrin alpha N-terminal domain"/>
    <property type="match status" value="1"/>
</dbReference>
<sequence>MEGNDEITERTNDKGEYMKKRWLAIGLSICLALSMFSTLDVRVSAEDAGVAPAEETIVPPEEGETTLVEDETAIPAQEGDVSEDEKEEMSEENEADISAEENAVPSEEESVTPVEIQIMDEYGNITYIMDEVSPVVEEPSMRARTFDVSDKVVNLRAKKNGTAADVKNPMNYTEYGTGKKGYVYGYMGADAAYLGTENGKVKFMISGVIGMVNEAEVQVVSQSAEKVSSYYANGTSLIHIICSNMNAAPNDYRSELNVGPQQSYMKTGTKYYSYDGHYFYTDYSVMLADYRNNTRSRSINAQSPYYNYYQYLPFRSTTGYTATQLSSKINAKTNNSSKIWNLGNSLITNQNTYGINALLAAGIAANESAWGRSDIAQAKNNIFGLNAVDNSPGTSSDTYSTVDACVKNFAEGWMSKRYLNPNNENYYGGFLGNKASGVNVKYASDPYWGEKAAAIAWGLDSEGKDRYKYTLGVKDVISGTGYINLNVRKESNASSAQLFTAGPQTDHSFLILGQSSEFYKVQSDPVLNSGRTGIDGSTGRYDFSKMYAYVSSNYVTVVSGKVNQGTPGEGTSPPGKTADTLAVRRGNTYYFKYSLSDGVADLTVPYGKASDEVLIGDWDGDGVDSLCVRRGNIYYFKNGLSGGEADYVVRYGRAGDEVLVGDWDGNGVDTLCVRRGNTYYIKNSLSDGEADITVLYGRANDTVLVGDWDGDGTDTLCVRRGNVYYFKNSLSNGEADSAIPYGRATDQILTGDWDGDGKDTLCVRRGNAYHIKNGIAEGVADQVVLYGKADDITYAGRWKK</sequence>
<name>A0A315ZS26_9FIRM</name>
<gene>
    <name evidence="5" type="ORF">SAMN05216529_11226</name>
</gene>
<dbReference type="Gene3D" id="1.10.530.10">
    <property type="match status" value="1"/>
</dbReference>
<protein>
    <submittedName>
        <fullName evidence="5">Beta- N-acetylglucosaminidase</fullName>
    </submittedName>
</protein>
<evidence type="ECO:0000256" key="3">
    <source>
        <dbReference type="SAM" id="Phobius"/>
    </source>
</evidence>
<evidence type="ECO:0000256" key="1">
    <source>
        <dbReference type="ARBA" id="ARBA00022801"/>
    </source>
</evidence>
<keyword evidence="3" id="KW-0472">Membrane</keyword>
<keyword evidence="3" id="KW-1133">Transmembrane helix</keyword>
<keyword evidence="1" id="KW-0378">Hydrolase</keyword>
<feature type="transmembrane region" description="Helical" evidence="3">
    <location>
        <begin position="21"/>
        <end position="39"/>
    </location>
</feature>
<evidence type="ECO:0000259" key="4">
    <source>
        <dbReference type="SMART" id="SM00047"/>
    </source>
</evidence>
<dbReference type="SMART" id="SM00047">
    <property type="entry name" value="LYZ2"/>
    <property type="match status" value="1"/>
</dbReference>
<dbReference type="AlphaFoldDB" id="A0A315ZS26"/>
<accession>A0A315ZS26</accession>
<dbReference type="InterPro" id="IPR051056">
    <property type="entry name" value="Glycosyl_Hydrolase_73"/>
</dbReference>
<dbReference type="PANTHER" id="PTHR33308:SF9">
    <property type="entry name" value="PEPTIDOGLYCAN HYDROLASE FLGJ"/>
    <property type="match status" value="1"/>
</dbReference>
<evidence type="ECO:0000313" key="6">
    <source>
        <dbReference type="Proteomes" id="UP000254051"/>
    </source>
</evidence>
<dbReference type="RefSeq" id="WP_242992451.1">
    <property type="nucleotide sequence ID" value="NZ_QGDS01000012.1"/>
</dbReference>
<dbReference type="EMBL" id="UHJJ01000012">
    <property type="protein sequence ID" value="SUQ15378.1"/>
    <property type="molecule type" value="Genomic_DNA"/>
</dbReference>
<dbReference type="InterPro" id="IPR002901">
    <property type="entry name" value="MGlyc_endo_b_GlcNAc-like_dom"/>
</dbReference>
<dbReference type="PANTHER" id="PTHR33308">
    <property type="entry name" value="PEPTIDOGLYCAN HYDROLASE FLGJ"/>
    <property type="match status" value="1"/>
</dbReference>
<evidence type="ECO:0000313" key="5">
    <source>
        <dbReference type="EMBL" id="SUQ15378.1"/>
    </source>
</evidence>
<dbReference type="GO" id="GO:0004040">
    <property type="term" value="F:amidase activity"/>
    <property type="evidence" value="ECO:0007669"/>
    <property type="project" value="InterPro"/>
</dbReference>
<dbReference type="Pfam" id="PF01832">
    <property type="entry name" value="Glucosaminidase"/>
    <property type="match status" value="1"/>
</dbReference>
<feature type="compositionally biased region" description="Acidic residues" evidence="2">
    <location>
        <begin position="61"/>
        <end position="72"/>
    </location>
</feature>
<keyword evidence="6" id="KW-1185">Reference proteome</keyword>
<reference evidence="6" key="1">
    <citation type="submission" date="2017-07" db="EMBL/GenBank/DDBJ databases">
        <authorList>
            <person name="Varghese N."/>
            <person name="Submissions S."/>
        </authorList>
    </citation>
    <scope>NUCLEOTIDE SEQUENCE [LARGE SCALE GENOMIC DNA]</scope>
    <source>
        <strain evidence="6">NLAE-zl-C134</strain>
    </source>
</reference>
<organism evidence="5 6">
    <name type="scientific">Faecalicatena contorta</name>
    <dbReference type="NCBI Taxonomy" id="39482"/>
    <lineage>
        <taxon>Bacteria</taxon>
        <taxon>Bacillati</taxon>
        <taxon>Bacillota</taxon>
        <taxon>Clostridia</taxon>
        <taxon>Lachnospirales</taxon>
        <taxon>Lachnospiraceae</taxon>
        <taxon>Faecalicatena</taxon>
    </lineage>
</organism>
<keyword evidence="3" id="KW-0812">Transmembrane</keyword>
<dbReference type="InterPro" id="IPR028994">
    <property type="entry name" value="Integrin_alpha_N"/>
</dbReference>
<evidence type="ECO:0000256" key="2">
    <source>
        <dbReference type="SAM" id="MobiDB-lite"/>
    </source>
</evidence>
<proteinExistence type="predicted"/>
<feature type="compositionally biased region" description="Acidic residues" evidence="2">
    <location>
        <begin position="80"/>
        <end position="99"/>
    </location>
</feature>
<feature type="domain" description="Mannosyl-glycoprotein endo-beta-N-acetylglucosamidase-like" evidence="4">
    <location>
        <begin position="330"/>
        <end position="465"/>
    </location>
</feature>
<dbReference type="Proteomes" id="UP000254051">
    <property type="component" value="Unassembled WGS sequence"/>
</dbReference>